<evidence type="ECO:0000313" key="2">
    <source>
        <dbReference type="EMBL" id="KAK4018307.1"/>
    </source>
</evidence>
<reference evidence="2 3" key="1">
    <citation type="journal article" date="2023" name="Nucleic Acids Res.">
        <title>The hologenome of Daphnia magna reveals possible DNA methylation and microbiome-mediated evolution of the host genome.</title>
        <authorList>
            <person name="Chaturvedi A."/>
            <person name="Li X."/>
            <person name="Dhandapani V."/>
            <person name="Marshall H."/>
            <person name="Kissane S."/>
            <person name="Cuenca-Cambronero M."/>
            <person name="Asole G."/>
            <person name="Calvet F."/>
            <person name="Ruiz-Romero M."/>
            <person name="Marangio P."/>
            <person name="Guigo R."/>
            <person name="Rago D."/>
            <person name="Mirbahai L."/>
            <person name="Eastwood N."/>
            <person name="Colbourne J.K."/>
            <person name="Zhou J."/>
            <person name="Mallon E."/>
            <person name="Orsini L."/>
        </authorList>
    </citation>
    <scope>NUCLEOTIDE SEQUENCE [LARGE SCALE GENOMIC DNA]</scope>
    <source>
        <strain evidence="2">LRV0_1</strain>
    </source>
</reference>
<feature type="region of interest" description="Disordered" evidence="1">
    <location>
        <begin position="43"/>
        <end position="62"/>
    </location>
</feature>
<accession>A0ABQ9ZZH1</accession>
<evidence type="ECO:0000256" key="1">
    <source>
        <dbReference type="SAM" id="MobiDB-lite"/>
    </source>
</evidence>
<evidence type="ECO:0000313" key="3">
    <source>
        <dbReference type="Proteomes" id="UP001234178"/>
    </source>
</evidence>
<proteinExistence type="predicted"/>
<comment type="caution">
    <text evidence="2">The sequence shown here is derived from an EMBL/GenBank/DDBJ whole genome shotgun (WGS) entry which is preliminary data.</text>
</comment>
<dbReference type="EMBL" id="JAOYFB010000036">
    <property type="protein sequence ID" value="KAK4018307.1"/>
    <property type="molecule type" value="Genomic_DNA"/>
</dbReference>
<sequence length="62" mass="6906">MTVSEKRSVVSSLLFLSFSYLQIRKAQPLESDVIMGSPLVDPLSSLESSQDGHNNRLKNKNL</sequence>
<keyword evidence="3" id="KW-1185">Reference proteome</keyword>
<organism evidence="2 3">
    <name type="scientific">Daphnia magna</name>
    <dbReference type="NCBI Taxonomy" id="35525"/>
    <lineage>
        <taxon>Eukaryota</taxon>
        <taxon>Metazoa</taxon>
        <taxon>Ecdysozoa</taxon>
        <taxon>Arthropoda</taxon>
        <taxon>Crustacea</taxon>
        <taxon>Branchiopoda</taxon>
        <taxon>Diplostraca</taxon>
        <taxon>Cladocera</taxon>
        <taxon>Anomopoda</taxon>
        <taxon>Daphniidae</taxon>
        <taxon>Daphnia</taxon>
    </lineage>
</organism>
<gene>
    <name evidence="2" type="ORF">OUZ56_000368</name>
</gene>
<protein>
    <submittedName>
        <fullName evidence="2">Uncharacterized protein</fullName>
    </submittedName>
</protein>
<name>A0ABQ9ZZH1_9CRUS</name>
<dbReference type="Proteomes" id="UP001234178">
    <property type="component" value="Unassembled WGS sequence"/>
</dbReference>